<proteinExistence type="predicted"/>
<dbReference type="Proteomes" id="UP001230504">
    <property type="component" value="Unassembled WGS sequence"/>
</dbReference>
<dbReference type="EMBL" id="JAHLJV010000001">
    <property type="protein sequence ID" value="KAK1600618.1"/>
    <property type="molecule type" value="Genomic_DNA"/>
</dbReference>
<dbReference type="AlphaFoldDB" id="A0AAD8VCY5"/>
<gene>
    <name evidence="1" type="ORF">LY79DRAFT_25994</name>
</gene>
<evidence type="ECO:0000313" key="2">
    <source>
        <dbReference type="Proteomes" id="UP001230504"/>
    </source>
</evidence>
<keyword evidence="2" id="KW-1185">Reference proteome</keyword>
<comment type="caution">
    <text evidence="1">The sequence shown here is derived from an EMBL/GenBank/DDBJ whole genome shotgun (WGS) entry which is preliminary data.</text>
</comment>
<sequence>MIRFLLVSYCNTASVHGHSTWQPLTHYSTRNTFLSRPKYQSNAKHAPVCCFVRCRPEHRSLICCRDPVSNKRRSGLWSLPRYLIRR</sequence>
<evidence type="ECO:0000313" key="1">
    <source>
        <dbReference type="EMBL" id="KAK1600618.1"/>
    </source>
</evidence>
<accession>A0AAD8VCY5</accession>
<protein>
    <submittedName>
        <fullName evidence="1">Uncharacterized protein</fullName>
    </submittedName>
</protein>
<dbReference type="GeneID" id="85436168"/>
<reference evidence="1" key="1">
    <citation type="submission" date="2021-06" db="EMBL/GenBank/DDBJ databases">
        <title>Comparative genomics, transcriptomics and evolutionary studies reveal genomic signatures of adaptation to plant cell wall in hemibiotrophic fungi.</title>
        <authorList>
            <consortium name="DOE Joint Genome Institute"/>
            <person name="Baroncelli R."/>
            <person name="Diaz J.F."/>
            <person name="Benocci T."/>
            <person name="Peng M."/>
            <person name="Battaglia E."/>
            <person name="Haridas S."/>
            <person name="Andreopoulos W."/>
            <person name="Labutti K."/>
            <person name="Pangilinan J."/>
            <person name="Floch G.L."/>
            <person name="Makela M.R."/>
            <person name="Henrissat B."/>
            <person name="Grigoriev I.V."/>
            <person name="Crouch J.A."/>
            <person name="De Vries R.P."/>
            <person name="Sukno S.A."/>
            <person name="Thon M.R."/>
        </authorList>
    </citation>
    <scope>NUCLEOTIDE SEQUENCE</scope>
    <source>
        <strain evidence="1">CBS 125086</strain>
    </source>
</reference>
<dbReference type="RefSeq" id="XP_060421114.1">
    <property type="nucleotide sequence ID" value="XM_060551928.1"/>
</dbReference>
<organism evidence="1 2">
    <name type="scientific">Colletotrichum navitas</name>
    <dbReference type="NCBI Taxonomy" id="681940"/>
    <lineage>
        <taxon>Eukaryota</taxon>
        <taxon>Fungi</taxon>
        <taxon>Dikarya</taxon>
        <taxon>Ascomycota</taxon>
        <taxon>Pezizomycotina</taxon>
        <taxon>Sordariomycetes</taxon>
        <taxon>Hypocreomycetidae</taxon>
        <taxon>Glomerellales</taxon>
        <taxon>Glomerellaceae</taxon>
        <taxon>Colletotrichum</taxon>
        <taxon>Colletotrichum graminicola species complex</taxon>
    </lineage>
</organism>
<name>A0AAD8VCY5_9PEZI</name>